<evidence type="ECO:0000256" key="2">
    <source>
        <dbReference type="ARBA" id="ARBA00007163"/>
    </source>
</evidence>
<dbReference type="InterPro" id="IPR012900">
    <property type="entry name" value="MFMR"/>
</dbReference>
<dbReference type="CDD" id="cd14702">
    <property type="entry name" value="bZIP_plant_GBF1"/>
    <property type="match status" value="1"/>
</dbReference>
<proteinExistence type="inferred from homology"/>
<dbReference type="SUPFAM" id="SSF57959">
    <property type="entry name" value="Leucine zipper domain"/>
    <property type="match status" value="1"/>
</dbReference>
<dbReference type="GO" id="GO:0000976">
    <property type="term" value="F:transcription cis-regulatory region binding"/>
    <property type="evidence" value="ECO:0007669"/>
    <property type="project" value="UniProtKB-ARBA"/>
</dbReference>
<feature type="compositionally biased region" description="Low complexity" evidence="7">
    <location>
        <begin position="110"/>
        <end position="122"/>
    </location>
</feature>
<name>A0A2P2MHR1_RHIMU</name>
<feature type="region of interest" description="Disordered" evidence="7">
    <location>
        <begin position="51"/>
        <end position="166"/>
    </location>
</feature>
<accession>A0A2P2MHR1</accession>
<evidence type="ECO:0000256" key="1">
    <source>
        <dbReference type="ARBA" id="ARBA00004123"/>
    </source>
</evidence>
<feature type="compositionally biased region" description="Basic and acidic residues" evidence="7">
    <location>
        <begin position="308"/>
        <end position="334"/>
    </location>
</feature>
<comment type="similarity">
    <text evidence="2">Belongs to the bZIP family.</text>
</comment>
<feature type="compositionally biased region" description="Basic and acidic residues" evidence="7">
    <location>
        <begin position="249"/>
        <end position="263"/>
    </location>
</feature>
<evidence type="ECO:0000313" key="9">
    <source>
        <dbReference type="EMBL" id="MBX29763.1"/>
    </source>
</evidence>
<dbReference type="InterPro" id="IPR045314">
    <property type="entry name" value="bZIP_plant_GBF1"/>
</dbReference>
<feature type="compositionally biased region" description="Basic and acidic residues" evidence="7">
    <location>
        <begin position="65"/>
        <end position="74"/>
    </location>
</feature>
<evidence type="ECO:0000256" key="3">
    <source>
        <dbReference type="ARBA" id="ARBA00023015"/>
    </source>
</evidence>
<dbReference type="AlphaFoldDB" id="A0A2P2MHR1"/>
<dbReference type="PANTHER" id="PTHR45967:SF2">
    <property type="entry name" value="BZIP TRANSCRIPTION FACTOR 68"/>
    <property type="match status" value="1"/>
</dbReference>
<dbReference type="GO" id="GO:0003700">
    <property type="term" value="F:DNA-binding transcription factor activity"/>
    <property type="evidence" value="ECO:0007669"/>
    <property type="project" value="InterPro"/>
</dbReference>
<dbReference type="PROSITE" id="PS00036">
    <property type="entry name" value="BZIP_BASIC"/>
    <property type="match status" value="1"/>
</dbReference>
<dbReference type="Pfam" id="PF16596">
    <property type="entry name" value="MFMR_assoc"/>
    <property type="match status" value="1"/>
</dbReference>
<organism evidence="9">
    <name type="scientific">Rhizophora mucronata</name>
    <name type="common">Asiatic mangrove</name>
    <dbReference type="NCBI Taxonomy" id="61149"/>
    <lineage>
        <taxon>Eukaryota</taxon>
        <taxon>Viridiplantae</taxon>
        <taxon>Streptophyta</taxon>
        <taxon>Embryophyta</taxon>
        <taxon>Tracheophyta</taxon>
        <taxon>Spermatophyta</taxon>
        <taxon>Magnoliopsida</taxon>
        <taxon>eudicotyledons</taxon>
        <taxon>Gunneridae</taxon>
        <taxon>Pentapetalae</taxon>
        <taxon>rosids</taxon>
        <taxon>fabids</taxon>
        <taxon>Malpighiales</taxon>
        <taxon>Rhizophoraceae</taxon>
        <taxon>Rhizophora</taxon>
    </lineage>
</organism>
<feature type="region of interest" description="Disordered" evidence="7">
    <location>
        <begin position="308"/>
        <end position="342"/>
    </location>
</feature>
<keyword evidence="4" id="KW-0238">DNA-binding</keyword>
<feature type="compositionally biased region" description="Polar residues" evidence="7">
    <location>
        <begin position="206"/>
        <end position="217"/>
    </location>
</feature>
<evidence type="ECO:0000256" key="6">
    <source>
        <dbReference type="ARBA" id="ARBA00023242"/>
    </source>
</evidence>
<evidence type="ECO:0000256" key="4">
    <source>
        <dbReference type="ARBA" id="ARBA00023125"/>
    </source>
</evidence>
<dbReference type="PROSITE" id="PS50217">
    <property type="entry name" value="BZIP"/>
    <property type="match status" value="1"/>
</dbReference>
<feature type="domain" description="BZIP" evidence="8">
    <location>
        <begin position="240"/>
        <end position="303"/>
    </location>
</feature>
<dbReference type="FunFam" id="1.20.5.170:FF:000020">
    <property type="entry name" value="BZIP transcription factor"/>
    <property type="match status" value="1"/>
</dbReference>
<evidence type="ECO:0000259" key="8">
    <source>
        <dbReference type="PROSITE" id="PS50217"/>
    </source>
</evidence>
<keyword evidence="5" id="KW-0804">Transcription</keyword>
<reference evidence="9" key="1">
    <citation type="submission" date="2018-02" db="EMBL/GenBank/DDBJ databases">
        <title>Rhizophora mucronata_Transcriptome.</title>
        <authorList>
            <person name="Meera S.P."/>
            <person name="Sreeshan A."/>
            <person name="Augustine A."/>
        </authorList>
    </citation>
    <scope>NUCLEOTIDE SEQUENCE</scope>
    <source>
        <tissue evidence="9">Leaf</tissue>
    </source>
</reference>
<dbReference type="Gene3D" id="1.20.5.170">
    <property type="match status" value="1"/>
</dbReference>
<evidence type="ECO:0000256" key="7">
    <source>
        <dbReference type="SAM" id="MobiDB-lite"/>
    </source>
</evidence>
<feature type="compositionally biased region" description="Polar residues" evidence="7">
    <location>
        <begin position="81"/>
        <end position="96"/>
    </location>
</feature>
<dbReference type="InterPro" id="IPR046347">
    <property type="entry name" value="bZIP_sf"/>
</dbReference>
<dbReference type="Pfam" id="PF00170">
    <property type="entry name" value="bZIP_1"/>
    <property type="match status" value="1"/>
</dbReference>
<keyword evidence="6" id="KW-0539">Nucleus</keyword>
<dbReference type="Pfam" id="PF07777">
    <property type="entry name" value="MFMR"/>
    <property type="match status" value="1"/>
</dbReference>
<comment type="subcellular location">
    <subcellularLocation>
        <location evidence="1">Nucleus</location>
    </subcellularLocation>
</comment>
<feature type="compositionally biased region" description="Polar residues" evidence="7">
    <location>
        <begin position="225"/>
        <end position="234"/>
    </location>
</feature>
<sequence>MWGVQPIMPPYGTSPHPYVAMYPHGGIYAHPSIPPGSYPFSPFAMPSPNGIIEASGNAPGSMDGKPYDSKEKLPIKRSKGSLGSLNMITGKNSELGKTTGGSANGIYPKSAESASEGTSEGSDANSQNDLQIKSGGRQDSLEADASQNGGSVHGPQNEGQGNADVNQTMSIMPMPAAGTGALTGPATNLNIGMDYWGARNSSAIPSIQGKVPSTSVTGGLVTPASRDNTQSQLWLQDEREIKKQRRKQSNRESARRSRLRKQAECDDLAQRAEALKEENTGLRSELNQIQSEYEQLLAENGSLKERLGKMSGQEDFRIGKNDQHLMSNDAKRTAQAEFTQDI</sequence>
<protein>
    <recommendedName>
        <fullName evidence="8">BZIP domain-containing protein</fullName>
    </recommendedName>
</protein>
<dbReference type="GO" id="GO:0046983">
    <property type="term" value="F:protein dimerization activity"/>
    <property type="evidence" value="ECO:0007669"/>
    <property type="project" value="UniProtKB-ARBA"/>
</dbReference>
<evidence type="ECO:0000256" key="5">
    <source>
        <dbReference type="ARBA" id="ARBA00023163"/>
    </source>
</evidence>
<dbReference type="PANTHER" id="PTHR45967">
    <property type="entry name" value="G-BOX-BINDING FACTOR 3-RELATED"/>
    <property type="match status" value="1"/>
</dbReference>
<dbReference type="InterPro" id="IPR044827">
    <property type="entry name" value="GBF-like"/>
</dbReference>
<dbReference type="EMBL" id="GGEC01049279">
    <property type="protein sequence ID" value="MBX29763.1"/>
    <property type="molecule type" value="Transcribed_RNA"/>
</dbReference>
<feature type="compositionally biased region" description="Polar residues" evidence="7">
    <location>
        <begin position="157"/>
        <end position="166"/>
    </location>
</feature>
<feature type="region of interest" description="Disordered" evidence="7">
    <location>
        <begin position="206"/>
        <end position="263"/>
    </location>
</feature>
<dbReference type="InterPro" id="IPR004827">
    <property type="entry name" value="bZIP"/>
</dbReference>
<dbReference type="SMART" id="SM00338">
    <property type="entry name" value="BRLZ"/>
    <property type="match status" value="1"/>
</dbReference>
<dbReference type="GO" id="GO:0005634">
    <property type="term" value="C:nucleus"/>
    <property type="evidence" value="ECO:0007669"/>
    <property type="project" value="UniProtKB-SubCell"/>
</dbReference>
<keyword evidence="3" id="KW-0805">Transcription regulation</keyword>